<proteinExistence type="inferred from homology"/>
<evidence type="ECO:0000256" key="3">
    <source>
        <dbReference type="ARBA" id="ARBA00012737"/>
    </source>
</evidence>
<name>A0ABW8YHY7_9SPHN</name>
<dbReference type="CDD" id="cd01991">
    <property type="entry name" value="Asn_synthase_B_C"/>
    <property type="match status" value="1"/>
</dbReference>
<comment type="catalytic activity">
    <reaction evidence="7">
        <text>L-aspartate + L-glutamine + ATP + H2O = L-asparagine + L-glutamate + AMP + diphosphate + H(+)</text>
        <dbReference type="Rhea" id="RHEA:12228"/>
        <dbReference type="ChEBI" id="CHEBI:15377"/>
        <dbReference type="ChEBI" id="CHEBI:15378"/>
        <dbReference type="ChEBI" id="CHEBI:29985"/>
        <dbReference type="ChEBI" id="CHEBI:29991"/>
        <dbReference type="ChEBI" id="CHEBI:30616"/>
        <dbReference type="ChEBI" id="CHEBI:33019"/>
        <dbReference type="ChEBI" id="CHEBI:58048"/>
        <dbReference type="ChEBI" id="CHEBI:58359"/>
        <dbReference type="ChEBI" id="CHEBI:456215"/>
        <dbReference type="EC" id="6.3.5.4"/>
    </reaction>
</comment>
<keyword evidence="5" id="KW-0067">ATP-binding</keyword>
<dbReference type="Proteomes" id="UP001629244">
    <property type="component" value="Unassembled WGS sequence"/>
</dbReference>
<dbReference type="CDD" id="cd00712">
    <property type="entry name" value="AsnB"/>
    <property type="match status" value="1"/>
</dbReference>
<evidence type="ECO:0000256" key="5">
    <source>
        <dbReference type="ARBA" id="ARBA00022840"/>
    </source>
</evidence>
<comment type="similarity">
    <text evidence="2">Belongs to the asparagine synthetase family.</text>
</comment>
<protein>
    <recommendedName>
        <fullName evidence="3">asparagine synthase (glutamine-hydrolyzing)</fullName>
        <ecNumber evidence="3">6.3.5.4</ecNumber>
    </recommendedName>
</protein>
<comment type="pathway">
    <text evidence="1">Amino-acid biosynthesis; L-asparagine biosynthesis; L-asparagine from L-aspartate (L-Gln route): step 1/1.</text>
</comment>
<evidence type="ECO:0000256" key="6">
    <source>
        <dbReference type="ARBA" id="ARBA00022962"/>
    </source>
</evidence>
<organism evidence="9 10">
    <name type="scientific">Sphingomonas plantiphila</name>
    <dbReference type="NCBI Taxonomy" id="3163295"/>
    <lineage>
        <taxon>Bacteria</taxon>
        <taxon>Pseudomonadati</taxon>
        <taxon>Pseudomonadota</taxon>
        <taxon>Alphaproteobacteria</taxon>
        <taxon>Sphingomonadales</taxon>
        <taxon>Sphingomonadaceae</taxon>
        <taxon>Sphingomonas</taxon>
    </lineage>
</organism>
<sequence>MCGIAGLIAPEPVRDIDGILANMGAVLHARGPNARGTWVQDERRLGFSHNRLAVVDLSAAGQQPMCSASGRYVITFNGEIYNHADIRRSLEQSAAAPAWRGHSDTEVLLAAIECWGVKKALELSVGMFAFGLWDKERDELHLARDRFGEKPLYYGWAGTTFVFGSELKALCAAPGFERTVDRDALALFMRYLVVPAPHSIFERAYKLEPGCVLTIAGSAPKAPPRAPLRPGERHETMSIKRWWSLSEQFETGYRNPFPSEEEALREVETRLVDAVALQSQADVPLGVFLSGGVDSSLIAALMQRQATRRVQSFTIGSEHSSYDESAHARAVAEHLGTDHYEMFVSDADASSLIPQLPMMFDEPFADSSQIPTHMVCRSARTHVTVALSGDAGDELFGGYNRYLWAPGLWRQASRLPYPLRQLAARAAGSVPISAWDRMLSGIDTRHVGYKVQKLASALKQARTPEDLYRNLISEWREPQIVLGAKGVLQAPEGHTATMLRCADMRARMMFADSIFYLPDDILCKVDRAAMAISLETRAPYLDHRVAAAAWRLPMDMRIRGGIGKWALRQILYRHVPRSLIERPKTGFSVPLGQWLRGPLREWAETLLDERRLRSEGYFDPAPIRKAWQAHLSGRRNMMQSLWAVLMFQSWKDVWLGETSLSHERTH</sequence>
<dbReference type="InterPro" id="IPR051786">
    <property type="entry name" value="ASN_synthetase/amidase"/>
</dbReference>
<keyword evidence="6" id="KW-0315">Glutamine amidotransferase</keyword>
<reference evidence="9 10" key="1">
    <citation type="submission" date="2024-06" db="EMBL/GenBank/DDBJ databases">
        <authorList>
            <person name="Kaempfer P."/>
            <person name="Viver T."/>
        </authorList>
    </citation>
    <scope>NUCLEOTIDE SEQUENCE [LARGE SCALE GENOMIC DNA]</scope>
    <source>
        <strain evidence="9 10">ST-64</strain>
    </source>
</reference>
<dbReference type="InterPro" id="IPR029055">
    <property type="entry name" value="Ntn_hydrolases_N"/>
</dbReference>
<dbReference type="InterPro" id="IPR006426">
    <property type="entry name" value="Asn_synth_AEB"/>
</dbReference>
<dbReference type="EMBL" id="JBELQC010000001">
    <property type="protein sequence ID" value="MFL9839876.1"/>
    <property type="molecule type" value="Genomic_DNA"/>
</dbReference>
<dbReference type="Gene3D" id="3.60.20.10">
    <property type="entry name" value="Glutamine Phosphoribosylpyrophosphate, subunit 1, domain 1"/>
    <property type="match status" value="1"/>
</dbReference>
<dbReference type="Pfam" id="PF00733">
    <property type="entry name" value="Asn_synthase"/>
    <property type="match status" value="1"/>
</dbReference>
<dbReference type="PROSITE" id="PS51278">
    <property type="entry name" value="GATASE_TYPE_2"/>
    <property type="match status" value="1"/>
</dbReference>
<gene>
    <name evidence="9" type="primary">asnB</name>
    <name evidence="9" type="ORF">ABS767_02770</name>
</gene>
<comment type="caution">
    <text evidence="9">The sequence shown here is derived from an EMBL/GenBank/DDBJ whole genome shotgun (WGS) entry which is preliminary data.</text>
</comment>
<evidence type="ECO:0000256" key="7">
    <source>
        <dbReference type="ARBA" id="ARBA00048741"/>
    </source>
</evidence>
<dbReference type="GO" id="GO:0004066">
    <property type="term" value="F:asparagine synthase (glutamine-hydrolyzing) activity"/>
    <property type="evidence" value="ECO:0007669"/>
    <property type="project" value="UniProtKB-EC"/>
</dbReference>
<dbReference type="InterPro" id="IPR001962">
    <property type="entry name" value="Asn_synthase"/>
</dbReference>
<dbReference type="InterPro" id="IPR033738">
    <property type="entry name" value="AsnB_N"/>
</dbReference>
<keyword evidence="9" id="KW-0436">Ligase</keyword>
<accession>A0ABW8YHY7</accession>
<dbReference type="InterPro" id="IPR017932">
    <property type="entry name" value="GATase_2_dom"/>
</dbReference>
<dbReference type="NCBIfam" id="TIGR01536">
    <property type="entry name" value="asn_synth_AEB"/>
    <property type="match status" value="1"/>
</dbReference>
<dbReference type="EC" id="6.3.5.4" evidence="3"/>
<keyword evidence="10" id="KW-1185">Reference proteome</keyword>
<dbReference type="InterPro" id="IPR014729">
    <property type="entry name" value="Rossmann-like_a/b/a_fold"/>
</dbReference>
<dbReference type="RefSeq" id="WP_408076838.1">
    <property type="nucleotide sequence ID" value="NZ_JBELQC010000001.1"/>
</dbReference>
<evidence type="ECO:0000313" key="9">
    <source>
        <dbReference type="EMBL" id="MFL9839876.1"/>
    </source>
</evidence>
<evidence type="ECO:0000256" key="2">
    <source>
        <dbReference type="ARBA" id="ARBA00005752"/>
    </source>
</evidence>
<evidence type="ECO:0000256" key="1">
    <source>
        <dbReference type="ARBA" id="ARBA00005187"/>
    </source>
</evidence>
<dbReference type="SUPFAM" id="SSF52402">
    <property type="entry name" value="Adenine nucleotide alpha hydrolases-like"/>
    <property type="match status" value="1"/>
</dbReference>
<feature type="domain" description="Glutamine amidotransferase type-2" evidence="8">
    <location>
        <begin position="2"/>
        <end position="218"/>
    </location>
</feature>
<dbReference type="PANTHER" id="PTHR43284:SF1">
    <property type="entry name" value="ASPARAGINE SYNTHETASE"/>
    <property type="match status" value="1"/>
</dbReference>
<dbReference type="Gene3D" id="3.40.50.620">
    <property type="entry name" value="HUPs"/>
    <property type="match status" value="1"/>
</dbReference>
<dbReference type="SUPFAM" id="SSF56235">
    <property type="entry name" value="N-terminal nucleophile aminohydrolases (Ntn hydrolases)"/>
    <property type="match status" value="1"/>
</dbReference>
<dbReference type="PANTHER" id="PTHR43284">
    <property type="entry name" value="ASPARAGINE SYNTHETASE (GLUTAMINE-HYDROLYZING)"/>
    <property type="match status" value="1"/>
</dbReference>
<evidence type="ECO:0000313" key="10">
    <source>
        <dbReference type="Proteomes" id="UP001629244"/>
    </source>
</evidence>
<evidence type="ECO:0000259" key="8">
    <source>
        <dbReference type="PROSITE" id="PS51278"/>
    </source>
</evidence>
<dbReference type="Pfam" id="PF13522">
    <property type="entry name" value="GATase_6"/>
    <property type="match status" value="1"/>
</dbReference>
<dbReference type="PIRSF" id="PIRSF001589">
    <property type="entry name" value="Asn_synthetase_glu-h"/>
    <property type="match status" value="1"/>
</dbReference>
<evidence type="ECO:0000256" key="4">
    <source>
        <dbReference type="ARBA" id="ARBA00022741"/>
    </source>
</evidence>
<keyword evidence="4" id="KW-0547">Nucleotide-binding</keyword>